<feature type="transmembrane region" description="Helical" evidence="1">
    <location>
        <begin position="12"/>
        <end position="29"/>
    </location>
</feature>
<feature type="transmembrane region" description="Helical" evidence="1">
    <location>
        <begin position="153"/>
        <end position="178"/>
    </location>
</feature>
<keyword evidence="1" id="KW-1133">Transmembrane helix</keyword>
<dbReference type="Pfam" id="PF09991">
    <property type="entry name" value="DUF2232"/>
    <property type="match status" value="1"/>
</dbReference>
<evidence type="ECO:0000313" key="2">
    <source>
        <dbReference type="EMBL" id="WBW49866.1"/>
    </source>
</evidence>
<proteinExistence type="predicted"/>
<keyword evidence="1" id="KW-0472">Membrane</keyword>
<feature type="transmembrane region" description="Helical" evidence="1">
    <location>
        <begin position="91"/>
        <end position="111"/>
    </location>
</feature>
<dbReference type="EMBL" id="CP115667">
    <property type="protein sequence ID" value="WBW49866.1"/>
    <property type="molecule type" value="Genomic_DNA"/>
</dbReference>
<feature type="transmembrane region" description="Helical" evidence="1">
    <location>
        <begin position="190"/>
        <end position="214"/>
    </location>
</feature>
<keyword evidence="1" id="KW-0812">Transmembrane</keyword>
<feature type="transmembrane region" description="Helical" evidence="1">
    <location>
        <begin position="66"/>
        <end position="84"/>
    </location>
</feature>
<protein>
    <submittedName>
        <fullName evidence="2">DUF2232 domain-containing protein</fullName>
    </submittedName>
</protein>
<evidence type="ECO:0000313" key="3">
    <source>
        <dbReference type="Proteomes" id="UP001210339"/>
    </source>
</evidence>
<keyword evidence="3" id="KW-1185">Reference proteome</keyword>
<dbReference type="RefSeq" id="WP_271191397.1">
    <property type="nucleotide sequence ID" value="NZ_CP115667.1"/>
</dbReference>
<sequence length="291" mass="32050">MNFSFLLDIVRGTLVASVGSFFPLIFIFYPHIFLTRSMTDGVVKGFSLFTISCALLMAMYSFSYGLFVFAAFGSMILVMHMMLANRFDQNSTVFVGAAMLLVGGVVALYAMGVNFSSLRSQEILDAIVAAQKSMNVELGRTEVMMVYNRMLQLMPAMIIILSLMISYGAYFLTVKGLLSTQAVAVSYQPFIYLTIPRGIVAAGIGSVAGLYIFSGETGISGLVMENVAVIFGALLFFLGLSVIMFILHKRRVHGFLRVMVPVLGILVPFAQLMIIFLGLLESLFNFRRLTR</sequence>
<dbReference type="InterPro" id="IPR018710">
    <property type="entry name" value="DUF2232"/>
</dbReference>
<evidence type="ECO:0000256" key="1">
    <source>
        <dbReference type="SAM" id="Phobius"/>
    </source>
</evidence>
<accession>A0ABY7QST7</accession>
<dbReference type="Proteomes" id="UP001210339">
    <property type="component" value="Chromosome"/>
</dbReference>
<feature type="transmembrane region" description="Helical" evidence="1">
    <location>
        <begin position="259"/>
        <end position="280"/>
    </location>
</feature>
<name>A0ABY7QST7_9FIRM</name>
<reference evidence="2 3" key="1">
    <citation type="submission" date="2023-01" db="EMBL/GenBank/DDBJ databases">
        <authorList>
            <person name="Lee S.H."/>
            <person name="Jung H.S."/>
            <person name="Yun J.U."/>
        </authorList>
    </citation>
    <scope>NUCLEOTIDE SEQUENCE [LARGE SCALE GENOMIC DNA]</scope>
    <source>
        <strain evidence="2 3">CBA3646</strain>
    </source>
</reference>
<organism evidence="2 3">
    <name type="scientific">Peptoniphilus equinus</name>
    <dbReference type="NCBI Taxonomy" id="3016343"/>
    <lineage>
        <taxon>Bacteria</taxon>
        <taxon>Bacillati</taxon>
        <taxon>Bacillota</taxon>
        <taxon>Tissierellia</taxon>
        <taxon>Tissierellales</taxon>
        <taxon>Peptoniphilaceae</taxon>
        <taxon>Peptoniphilus</taxon>
    </lineage>
</organism>
<gene>
    <name evidence="2" type="ORF">O6R05_07650</name>
</gene>
<feature type="transmembrane region" description="Helical" evidence="1">
    <location>
        <begin position="226"/>
        <end position="247"/>
    </location>
</feature>